<evidence type="ECO:0000313" key="1">
    <source>
        <dbReference type="EMBL" id="MDN5204754.1"/>
    </source>
</evidence>
<dbReference type="SUPFAM" id="SSF49464">
    <property type="entry name" value="Carboxypeptidase regulatory domain-like"/>
    <property type="match status" value="1"/>
</dbReference>
<dbReference type="Proteomes" id="UP001172082">
    <property type="component" value="Unassembled WGS sequence"/>
</dbReference>
<name>A0ABT8KVF0_9BACT</name>
<accession>A0ABT8KVF0</accession>
<keyword evidence="2" id="KW-1185">Reference proteome</keyword>
<comment type="caution">
    <text evidence="1">The sequence shown here is derived from an EMBL/GenBank/DDBJ whole genome shotgun (WGS) entry which is preliminary data.</text>
</comment>
<evidence type="ECO:0000313" key="2">
    <source>
        <dbReference type="Proteomes" id="UP001172082"/>
    </source>
</evidence>
<proteinExistence type="predicted"/>
<gene>
    <name evidence="1" type="ORF">QQ008_25415</name>
</gene>
<protein>
    <submittedName>
        <fullName evidence="1">DUF5686 and carboxypeptidase regulatory-like domain-containing protein</fullName>
    </submittedName>
</protein>
<dbReference type="RefSeq" id="WP_346754778.1">
    <property type="nucleotide sequence ID" value="NZ_JAUJEA010000013.1"/>
</dbReference>
<sequence length="868" mass="100357">MHRFFLTLSILLFYLNTYGNGIKGYVRTDNGEPLPFTTIYVKSIETGTTTNIEGYYEVKLPPGNYEVVFQFLGYETQVRQVAVTNEFVQLDIVLKTQVIVLQDIEVKAGKEDPAYTIMRKAIAKSKYHTQQIDEYKSKVYIKGAGRLKDSPFFLRKRLKKEGIDPKRVFISESVSEVHYKRPNTFNEKVISVRSSGDDNNTSPNDYVHGSFYEPEIAGAVSPLSPRAFSYYRFEYLGTFTDRGYAISKIRVTPRSKGDDVFRGIIQIVEDYWSIYTVDFSTVKLGIDFKIKQVYAPIEDKAWLPVSHKFEVDGSFLGFDFEYNYLATVSDYDITLNPDLDVELTVVDEKVEKELAEKLKETESIKSTNIQENLTSGKEVSRKNLNKLLREYEKEERKRQEEPEVISNRTFKIDSLAYKSDSTYWNQIRPVPLSEGEIRGYQINDSIAVVQRNEKNGDTLKVTKKGGFRLIDPIFGNTYKVGERAHFSITSIFNALHFNTVEGVNFNYNFNFTKTFKNKTWIKIGPTFHYAFARERLSGFLQMDLRHGDRSKGGNLSIKGGRYIRQYNRDNPIHPLVNTFTTLLLERNYMKILEHDFIALNYRKKITDKLTIRFSAELSERRELFNNTTGKLVDRDGEGYTPNAPVNEQLSDTSFPEHRATILNITGIYEPWKKYSIRNGRRSSIDGSSPIFSFLYRKGIENAFSSDVGFDQVEIGVRHGFDIGIRGNIQLKATAGTFFNKETMYFMDYKHFLGNLTPFLTTDPVGSFRLLDYYRYSTDDRYATVHLHYQFRKFLFTRIPIVRTLGVRENIIANFLATNSAMNYTELGYGINYIFRVFRIEAITSFRDGKYQDFGVRIGIATNLDNLFD</sequence>
<dbReference type="InterPro" id="IPR008969">
    <property type="entry name" value="CarboxyPept-like_regulatory"/>
</dbReference>
<dbReference type="Gene3D" id="2.60.40.1120">
    <property type="entry name" value="Carboxypeptidase-like, regulatory domain"/>
    <property type="match status" value="1"/>
</dbReference>
<organism evidence="1 2">
    <name type="scientific">Splendidivirga corallicola</name>
    <dbReference type="NCBI Taxonomy" id="3051826"/>
    <lineage>
        <taxon>Bacteria</taxon>
        <taxon>Pseudomonadati</taxon>
        <taxon>Bacteroidota</taxon>
        <taxon>Cytophagia</taxon>
        <taxon>Cytophagales</taxon>
        <taxon>Splendidivirgaceae</taxon>
        <taxon>Splendidivirga</taxon>
    </lineage>
</organism>
<dbReference type="EMBL" id="JAUJEA010000013">
    <property type="protein sequence ID" value="MDN5204754.1"/>
    <property type="molecule type" value="Genomic_DNA"/>
</dbReference>
<dbReference type="Pfam" id="PF13715">
    <property type="entry name" value="CarbopepD_reg_2"/>
    <property type="match status" value="1"/>
</dbReference>
<reference evidence="1" key="1">
    <citation type="submission" date="2023-06" db="EMBL/GenBank/DDBJ databases">
        <title>Genomic of Parafulvivirga corallium.</title>
        <authorList>
            <person name="Wang G."/>
        </authorList>
    </citation>
    <scope>NUCLEOTIDE SEQUENCE</scope>
    <source>
        <strain evidence="1">BMA10</strain>
    </source>
</reference>
<dbReference type="Pfam" id="PF18939">
    <property type="entry name" value="DUF5686"/>
    <property type="match status" value="1"/>
</dbReference>
<dbReference type="InterPro" id="IPR043741">
    <property type="entry name" value="DUF5686"/>
</dbReference>